<keyword evidence="2" id="KW-1133">Transmembrane helix</keyword>
<keyword evidence="2" id="KW-0812">Transmembrane</keyword>
<reference evidence="3 4" key="1">
    <citation type="journal article" date="2019" name="Commun. Biol.">
        <title>The bagworm genome reveals a unique fibroin gene that provides high tensile strength.</title>
        <authorList>
            <person name="Kono N."/>
            <person name="Nakamura H."/>
            <person name="Ohtoshi R."/>
            <person name="Tomita M."/>
            <person name="Numata K."/>
            <person name="Arakawa K."/>
        </authorList>
    </citation>
    <scope>NUCLEOTIDE SEQUENCE [LARGE SCALE GENOMIC DNA]</scope>
</reference>
<evidence type="ECO:0000313" key="3">
    <source>
        <dbReference type="EMBL" id="GBP39781.1"/>
    </source>
</evidence>
<dbReference type="OrthoDB" id="7454159at2759"/>
<feature type="transmembrane region" description="Helical" evidence="2">
    <location>
        <begin position="20"/>
        <end position="44"/>
    </location>
</feature>
<gene>
    <name evidence="3" type="ORF">EVAR_23107_1</name>
</gene>
<evidence type="ECO:0000256" key="1">
    <source>
        <dbReference type="SAM" id="MobiDB-lite"/>
    </source>
</evidence>
<proteinExistence type="predicted"/>
<accession>A0A4C1VMC2</accession>
<protein>
    <submittedName>
        <fullName evidence="3">Uncharacterized protein</fullName>
    </submittedName>
</protein>
<comment type="caution">
    <text evidence="3">The sequence shown here is derived from an EMBL/GenBank/DDBJ whole genome shotgun (WGS) entry which is preliminary data.</text>
</comment>
<keyword evidence="2" id="KW-0472">Membrane</keyword>
<evidence type="ECO:0000313" key="4">
    <source>
        <dbReference type="Proteomes" id="UP000299102"/>
    </source>
</evidence>
<sequence length="116" mass="12314">MLAFTSGSVCVDIKSVASLFIRSVISVSPDLILISFFIIGLNFYTTRGSDTTARSPAPRAPGAPAAAPSCRSGARATERAGEVYLNIPCLFAPPLPQRLAVSFIFRPPVLRSIPGY</sequence>
<dbReference type="AlphaFoldDB" id="A0A4C1VMC2"/>
<dbReference type="Proteomes" id="UP000299102">
    <property type="component" value="Unassembled WGS sequence"/>
</dbReference>
<name>A0A4C1VMC2_EUMVA</name>
<feature type="compositionally biased region" description="Low complexity" evidence="1">
    <location>
        <begin position="53"/>
        <end position="73"/>
    </location>
</feature>
<organism evidence="3 4">
    <name type="scientific">Eumeta variegata</name>
    <name type="common">Bagworm moth</name>
    <name type="synonym">Eumeta japonica</name>
    <dbReference type="NCBI Taxonomy" id="151549"/>
    <lineage>
        <taxon>Eukaryota</taxon>
        <taxon>Metazoa</taxon>
        <taxon>Ecdysozoa</taxon>
        <taxon>Arthropoda</taxon>
        <taxon>Hexapoda</taxon>
        <taxon>Insecta</taxon>
        <taxon>Pterygota</taxon>
        <taxon>Neoptera</taxon>
        <taxon>Endopterygota</taxon>
        <taxon>Lepidoptera</taxon>
        <taxon>Glossata</taxon>
        <taxon>Ditrysia</taxon>
        <taxon>Tineoidea</taxon>
        <taxon>Psychidae</taxon>
        <taxon>Oiketicinae</taxon>
        <taxon>Eumeta</taxon>
    </lineage>
</organism>
<keyword evidence="4" id="KW-1185">Reference proteome</keyword>
<feature type="region of interest" description="Disordered" evidence="1">
    <location>
        <begin position="49"/>
        <end position="73"/>
    </location>
</feature>
<evidence type="ECO:0000256" key="2">
    <source>
        <dbReference type="SAM" id="Phobius"/>
    </source>
</evidence>
<dbReference type="EMBL" id="BGZK01000370">
    <property type="protein sequence ID" value="GBP39781.1"/>
    <property type="molecule type" value="Genomic_DNA"/>
</dbReference>